<proteinExistence type="predicted"/>
<dbReference type="Proteomes" id="UP000186922">
    <property type="component" value="Unassembled WGS sequence"/>
</dbReference>
<dbReference type="InterPro" id="IPR011011">
    <property type="entry name" value="Znf_FYVE_PHD"/>
</dbReference>
<dbReference type="InterPro" id="IPR001965">
    <property type="entry name" value="Znf_PHD"/>
</dbReference>
<dbReference type="InterPro" id="IPR013083">
    <property type="entry name" value="Znf_RING/FYVE/PHD"/>
</dbReference>
<feature type="region of interest" description="Disordered" evidence="4">
    <location>
        <begin position="233"/>
        <end position="279"/>
    </location>
</feature>
<organism evidence="6 7">
    <name type="scientific">Ramazzottius varieornatus</name>
    <name type="common">Water bear</name>
    <name type="synonym">Tardigrade</name>
    <dbReference type="NCBI Taxonomy" id="947166"/>
    <lineage>
        <taxon>Eukaryota</taxon>
        <taxon>Metazoa</taxon>
        <taxon>Ecdysozoa</taxon>
        <taxon>Tardigrada</taxon>
        <taxon>Eutardigrada</taxon>
        <taxon>Parachela</taxon>
        <taxon>Hypsibioidea</taxon>
        <taxon>Ramazzottiidae</taxon>
        <taxon>Ramazzottius</taxon>
    </lineage>
</organism>
<keyword evidence="2" id="KW-0863">Zinc-finger</keyword>
<keyword evidence="7" id="KW-1185">Reference proteome</keyword>
<evidence type="ECO:0000256" key="1">
    <source>
        <dbReference type="ARBA" id="ARBA00022723"/>
    </source>
</evidence>
<evidence type="ECO:0000259" key="5">
    <source>
        <dbReference type="SMART" id="SM00249"/>
    </source>
</evidence>
<dbReference type="AlphaFoldDB" id="A0A1D1VXZ9"/>
<protein>
    <recommendedName>
        <fullName evidence="5">Zinc finger PHD-type domain-containing protein</fullName>
    </recommendedName>
</protein>
<evidence type="ECO:0000256" key="3">
    <source>
        <dbReference type="ARBA" id="ARBA00022833"/>
    </source>
</evidence>
<evidence type="ECO:0000313" key="6">
    <source>
        <dbReference type="EMBL" id="GAV03479.1"/>
    </source>
</evidence>
<dbReference type="GO" id="GO:0008270">
    <property type="term" value="F:zinc ion binding"/>
    <property type="evidence" value="ECO:0007669"/>
    <property type="project" value="UniProtKB-KW"/>
</dbReference>
<dbReference type="InterPro" id="IPR013761">
    <property type="entry name" value="SAM/pointed_sf"/>
</dbReference>
<gene>
    <name evidence="6" type="primary">RvY_13897-1</name>
    <name evidence="6" type="synonym">RvY_13897.1</name>
    <name evidence="6" type="ORF">RvY_13897</name>
</gene>
<dbReference type="Gene3D" id="1.10.150.50">
    <property type="entry name" value="Transcription Factor, Ets-1"/>
    <property type="match status" value="1"/>
</dbReference>
<feature type="compositionally biased region" description="Basic and acidic residues" evidence="4">
    <location>
        <begin position="262"/>
        <end position="279"/>
    </location>
</feature>
<keyword evidence="3" id="KW-0862">Zinc</keyword>
<sequence>MTSDEPSASSVPLRESSRKRTPKTMGPDFVDYSTGSYRIKTEEKKVTLSKSTAMLEKAQPKKLTRSLSSSSESIAKTSKKLTSILTRAIGKREPTIAVAPVVVTKRPAVKPDGCLECLKMGLEEEAYAGQHLMTHCSQLGCHYAVHKECSPYPPIADTSKFVCMQCSKCEACQQDALNVDEDLMCRRCYKPYHKICSGQESKKASRAGSPASLSSEDVRKIWTCSKCVTSRKRLKRKKQRRAEEKTTPLGNSKHGDSQAADASHEKVTQRKRKRSDDVSAKVTEFADEIIPEPKAGSLWRMELARKAVRGVIPLPLNDVQEEKRTRCLEEDRELRQDMVLWSVDQCASFFQDSNPQLAQLITKHELMGSALVLISRTQFLDLFGLPIGTALNLHAEVCRTRRLFF</sequence>
<keyword evidence="1" id="KW-0479">Metal-binding</keyword>
<dbReference type="OrthoDB" id="5912862at2759"/>
<name>A0A1D1VXZ9_RAMVA</name>
<dbReference type="Gene3D" id="3.30.40.10">
    <property type="entry name" value="Zinc/RING finger domain, C3HC4 (zinc finger)"/>
    <property type="match status" value="1"/>
</dbReference>
<dbReference type="SMART" id="SM00249">
    <property type="entry name" value="PHD"/>
    <property type="match status" value="2"/>
</dbReference>
<dbReference type="SUPFAM" id="SSF57903">
    <property type="entry name" value="FYVE/PHD zinc finger"/>
    <property type="match status" value="1"/>
</dbReference>
<dbReference type="SUPFAM" id="SSF47769">
    <property type="entry name" value="SAM/Pointed domain"/>
    <property type="match status" value="1"/>
</dbReference>
<feature type="region of interest" description="Disordered" evidence="4">
    <location>
        <begin position="1"/>
        <end position="29"/>
    </location>
</feature>
<evidence type="ECO:0000256" key="4">
    <source>
        <dbReference type="SAM" id="MobiDB-lite"/>
    </source>
</evidence>
<dbReference type="EMBL" id="BDGG01000009">
    <property type="protein sequence ID" value="GAV03479.1"/>
    <property type="molecule type" value="Genomic_DNA"/>
</dbReference>
<dbReference type="STRING" id="947166.A0A1D1VXZ9"/>
<evidence type="ECO:0000256" key="2">
    <source>
        <dbReference type="ARBA" id="ARBA00022771"/>
    </source>
</evidence>
<feature type="domain" description="Zinc finger PHD-type" evidence="5">
    <location>
        <begin position="113"/>
        <end position="167"/>
    </location>
</feature>
<reference evidence="6 7" key="1">
    <citation type="journal article" date="2016" name="Nat. Commun.">
        <title>Extremotolerant tardigrade genome and improved radiotolerance of human cultured cells by tardigrade-unique protein.</title>
        <authorList>
            <person name="Hashimoto T."/>
            <person name="Horikawa D.D."/>
            <person name="Saito Y."/>
            <person name="Kuwahara H."/>
            <person name="Kozuka-Hata H."/>
            <person name="Shin-I T."/>
            <person name="Minakuchi Y."/>
            <person name="Ohishi K."/>
            <person name="Motoyama A."/>
            <person name="Aizu T."/>
            <person name="Enomoto A."/>
            <person name="Kondo K."/>
            <person name="Tanaka S."/>
            <person name="Hara Y."/>
            <person name="Koshikawa S."/>
            <person name="Sagara H."/>
            <person name="Miura T."/>
            <person name="Yokobori S."/>
            <person name="Miyagawa K."/>
            <person name="Suzuki Y."/>
            <person name="Kubo T."/>
            <person name="Oyama M."/>
            <person name="Kohara Y."/>
            <person name="Fujiyama A."/>
            <person name="Arakawa K."/>
            <person name="Katayama T."/>
            <person name="Toyoda A."/>
            <person name="Kunieda T."/>
        </authorList>
    </citation>
    <scope>NUCLEOTIDE SEQUENCE [LARGE SCALE GENOMIC DNA]</scope>
    <source>
        <strain evidence="6 7">YOKOZUNA-1</strain>
    </source>
</reference>
<feature type="compositionally biased region" description="Polar residues" evidence="4">
    <location>
        <begin position="1"/>
        <end position="10"/>
    </location>
</feature>
<feature type="domain" description="Zinc finger PHD-type" evidence="5">
    <location>
        <begin position="168"/>
        <end position="228"/>
    </location>
</feature>
<accession>A0A1D1VXZ9</accession>
<comment type="caution">
    <text evidence="6">The sequence shown here is derived from an EMBL/GenBank/DDBJ whole genome shotgun (WGS) entry which is preliminary data.</text>
</comment>
<evidence type="ECO:0000313" key="7">
    <source>
        <dbReference type="Proteomes" id="UP000186922"/>
    </source>
</evidence>